<organism evidence="1 2">
    <name type="scientific">Marilutibacter maris</name>
    <dbReference type="NCBI Taxonomy" id="1605891"/>
    <lineage>
        <taxon>Bacteria</taxon>
        <taxon>Pseudomonadati</taxon>
        <taxon>Pseudomonadota</taxon>
        <taxon>Gammaproteobacteria</taxon>
        <taxon>Lysobacterales</taxon>
        <taxon>Lysobacteraceae</taxon>
        <taxon>Marilutibacter</taxon>
    </lineage>
</organism>
<accession>A0A507ZRS5</accession>
<dbReference type="Gene3D" id="1.10.260.40">
    <property type="entry name" value="lambda repressor-like DNA-binding domains"/>
    <property type="match status" value="1"/>
</dbReference>
<dbReference type="Proteomes" id="UP000320431">
    <property type="component" value="Unassembled WGS sequence"/>
</dbReference>
<sequence length="86" mass="9712">MKYLIQHPRQLAPLLKALRAQADLSQAQVAAKLGVTHQAISALERHPEKATFDRLMRFLGALNVDIVLQPRSQQEDSRSRSAPVEW</sequence>
<proteinExistence type="predicted"/>
<dbReference type="Pfam" id="PF01381">
    <property type="entry name" value="HTH_3"/>
    <property type="match status" value="1"/>
</dbReference>
<comment type="caution">
    <text evidence="1">The sequence shown here is derived from an EMBL/GenBank/DDBJ whole genome shotgun (WGS) entry which is preliminary data.</text>
</comment>
<gene>
    <name evidence="1" type="ORF">FKV24_018830</name>
</gene>
<protein>
    <submittedName>
        <fullName evidence="1">Helix-turn-helix domain-containing protein</fullName>
    </submittedName>
</protein>
<evidence type="ECO:0000313" key="1">
    <source>
        <dbReference type="EMBL" id="KAB8161683.1"/>
    </source>
</evidence>
<dbReference type="EMBL" id="VICD02000340">
    <property type="protein sequence ID" value="KAB8161683.1"/>
    <property type="molecule type" value="Genomic_DNA"/>
</dbReference>
<reference evidence="1 2" key="1">
    <citation type="submission" date="2019-10" db="EMBL/GenBank/DDBJ databases">
        <title>Lysobacter alkalisoli sp. nov., isolated from saline-alkaline soil.</title>
        <authorList>
            <person name="Sun J.-Q."/>
        </authorList>
    </citation>
    <scope>NUCLEOTIDE SEQUENCE [LARGE SCALE GENOMIC DNA]</scope>
    <source>
        <strain evidence="1 2">KCTC 42381</strain>
    </source>
</reference>
<dbReference type="SMART" id="SM00530">
    <property type="entry name" value="HTH_XRE"/>
    <property type="match status" value="1"/>
</dbReference>
<dbReference type="RefSeq" id="WP_141483486.1">
    <property type="nucleotide sequence ID" value="NZ_VICD02000340.1"/>
</dbReference>
<dbReference type="CDD" id="cd00093">
    <property type="entry name" value="HTH_XRE"/>
    <property type="match status" value="1"/>
</dbReference>
<dbReference type="InterPro" id="IPR010982">
    <property type="entry name" value="Lambda_DNA-bd_dom_sf"/>
</dbReference>
<dbReference type="AlphaFoldDB" id="A0A507ZRS5"/>
<name>A0A507ZRS5_9GAMM</name>
<dbReference type="SUPFAM" id="SSF47413">
    <property type="entry name" value="lambda repressor-like DNA-binding domains"/>
    <property type="match status" value="1"/>
</dbReference>
<dbReference type="GO" id="GO:0003677">
    <property type="term" value="F:DNA binding"/>
    <property type="evidence" value="ECO:0007669"/>
    <property type="project" value="InterPro"/>
</dbReference>
<dbReference type="InterPro" id="IPR001387">
    <property type="entry name" value="Cro/C1-type_HTH"/>
</dbReference>
<evidence type="ECO:0000313" key="2">
    <source>
        <dbReference type="Proteomes" id="UP000320431"/>
    </source>
</evidence>
<dbReference type="PROSITE" id="PS50943">
    <property type="entry name" value="HTH_CROC1"/>
    <property type="match status" value="1"/>
</dbReference>